<accession>A0A3M8DCI2</accession>
<keyword evidence="2" id="KW-0238">DNA-binding</keyword>
<dbReference type="PROSITE" id="PS50995">
    <property type="entry name" value="HTH_MARR_2"/>
    <property type="match status" value="1"/>
</dbReference>
<dbReference type="GO" id="GO:0003677">
    <property type="term" value="F:DNA binding"/>
    <property type="evidence" value="ECO:0007669"/>
    <property type="project" value="UniProtKB-KW"/>
</dbReference>
<evidence type="ECO:0000256" key="3">
    <source>
        <dbReference type="ARBA" id="ARBA00023163"/>
    </source>
</evidence>
<dbReference type="GO" id="GO:0003700">
    <property type="term" value="F:DNA-binding transcription factor activity"/>
    <property type="evidence" value="ECO:0007669"/>
    <property type="project" value="InterPro"/>
</dbReference>
<comment type="caution">
    <text evidence="5">The sequence shown here is derived from an EMBL/GenBank/DDBJ whole genome shotgun (WGS) entry which is preliminary data.</text>
</comment>
<keyword evidence="3" id="KW-0804">Transcription</keyword>
<protein>
    <submittedName>
        <fullName evidence="5">MarR family transcriptional regulator</fullName>
    </submittedName>
</protein>
<name>A0A3M8DCI2_9BACL</name>
<keyword evidence="6" id="KW-1185">Reference proteome</keyword>
<dbReference type="RefSeq" id="WP_122923984.1">
    <property type="nucleotide sequence ID" value="NZ_RHHU01000007.1"/>
</dbReference>
<sequence>MNDKKQVPQTGSYAIGRFIQQLRKLERHPRTFGDGGALTPGEIHTIDAIGTEGSLLMSELAQHMGVTKGAVTQVITRLQAKELVERVHDPADFRVVLVSLTEKGRSAYLAHQQLHESFYKELYAQFDQKEIEIFEACLDKLVAHLQP</sequence>
<dbReference type="PRINTS" id="PR00598">
    <property type="entry name" value="HTHMARR"/>
</dbReference>
<dbReference type="SMART" id="SM00347">
    <property type="entry name" value="HTH_MARR"/>
    <property type="match status" value="1"/>
</dbReference>
<dbReference type="SUPFAM" id="SSF46785">
    <property type="entry name" value="Winged helix' DNA-binding domain"/>
    <property type="match status" value="1"/>
</dbReference>
<organism evidence="5 6">
    <name type="scientific">Brevibacillus nitrificans</name>
    <dbReference type="NCBI Taxonomy" id="651560"/>
    <lineage>
        <taxon>Bacteria</taxon>
        <taxon>Bacillati</taxon>
        <taxon>Bacillota</taxon>
        <taxon>Bacilli</taxon>
        <taxon>Bacillales</taxon>
        <taxon>Paenibacillaceae</taxon>
        <taxon>Brevibacillus</taxon>
    </lineage>
</organism>
<dbReference type="InterPro" id="IPR036390">
    <property type="entry name" value="WH_DNA-bd_sf"/>
</dbReference>
<reference evidence="5 6" key="1">
    <citation type="submission" date="2018-10" db="EMBL/GenBank/DDBJ databases">
        <title>Phylogenomics of Brevibacillus.</title>
        <authorList>
            <person name="Dunlap C."/>
        </authorList>
    </citation>
    <scope>NUCLEOTIDE SEQUENCE [LARGE SCALE GENOMIC DNA]</scope>
    <source>
        <strain evidence="5 6">JCM 15774</strain>
    </source>
</reference>
<evidence type="ECO:0000259" key="4">
    <source>
        <dbReference type="PROSITE" id="PS50995"/>
    </source>
</evidence>
<evidence type="ECO:0000313" key="6">
    <source>
        <dbReference type="Proteomes" id="UP000269573"/>
    </source>
</evidence>
<evidence type="ECO:0000313" key="5">
    <source>
        <dbReference type="EMBL" id="RNB85319.1"/>
    </source>
</evidence>
<dbReference type="PANTHER" id="PTHR42756:SF1">
    <property type="entry name" value="TRANSCRIPTIONAL REPRESSOR OF EMRAB OPERON"/>
    <property type="match status" value="1"/>
</dbReference>
<evidence type="ECO:0000256" key="2">
    <source>
        <dbReference type="ARBA" id="ARBA00023125"/>
    </source>
</evidence>
<evidence type="ECO:0000256" key="1">
    <source>
        <dbReference type="ARBA" id="ARBA00023015"/>
    </source>
</evidence>
<dbReference type="EMBL" id="RHHU01000007">
    <property type="protein sequence ID" value="RNB85319.1"/>
    <property type="molecule type" value="Genomic_DNA"/>
</dbReference>
<dbReference type="Proteomes" id="UP000269573">
    <property type="component" value="Unassembled WGS sequence"/>
</dbReference>
<keyword evidence="1" id="KW-0805">Transcription regulation</keyword>
<dbReference type="Gene3D" id="1.10.10.10">
    <property type="entry name" value="Winged helix-like DNA-binding domain superfamily/Winged helix DNA-binding domain"/>
    <property type="match status" value="1"/>
</dbReference>
<dbReference type="AlphaFoldDB" id="A0A3M8DCI2"/>
<proteinExistence type="predicted"/>
<gene>
    <name evidence="5" type="ORF">EDM59_13020</name>
</gene>
<dbReference type="InterPro" id="IPR000835">
    <property type="entry name" value="HTH_MarR-typ"/>
</dbReference>
<feature type="domain" description="HTH marR-type" evidence="4">
    <location>
        <begin position="8"/>
        <end position="143"/>
    </location>
</feature>
<dbReference type="InterPro" id="IPR036388">
    <property type="entry name" value="WH-like_DNA-bd_sf"/>
</dbReference>
<dbReference type="PANTHER" id="PTHR42756">
    <property type="entry name" value="TRANSCRIPTIONAL REGULATOR, MARR"/>
    <property type="match status" value="1"/>
</dbReference>
<dbReference type="Pfam" id="PF01047">
    <property type="entry name" value="MarR"/>
    <property type="match status" value="1"/>
</dbReference>